<feature type="domain" description="Large ribosomal subunit protein uL10-like insertion" evidence="9">
    <location>
        <begin position="118"/>
        <end position="187"/>
    </location>
</feature>
<reference evidence="10" key="1">
    <citation type="journal article" date="2002" name="Mol. Biochem. Parasitol.">
        <title>Tetracycline-regulated RNA interference in Trypanosoma congolense.</title>
        <authorList>
            <person name="Inoue N."/>
            <person name="Otsu K."/>
            <person name="Ferraro D.M."/>
            <person name="Donelson J.E."/>
        </authorList>
    </citation>
    <scope>NUCLEOTIDE SEQUENCE</scope>
    <source>
        <strain evidence="10">IL3000</strain>
    </source>
</reference>
<evidence type="ECO:0000313" key="10">
    <source>
        <dbReference type="EMBL" id="BAB39163.1"/>
    </source>
</evidence>
<comment type="function">
    <text evidence="1">Ribosomal protein P0 is the functional equivalent of E.coli protein L10.</text>
</comment>
<evidence type="ECO:0000256" key="1">
    <source>
        <dbReference type="ARBA" id="ARBA00002200"/>
    </source>
</evidence>
<dbReference type="CDD" id="cd05795">
    <property type="entry name" value="Ribosomal_P0_L10e"/>
    <property type="match status" value="1"/>
</dbReference>
<keyword evidence="4" id="KW-0597">Phosphoprotein</keyword>
<dbReference type="VEuPathDB" id="TriTrypDB:TcIL3000.11.1760"/>
<evidence type="ECO:0000256" key="4">
    <source>
        <dbReference type="ARBA" id="ARBA00022553"/>
    </source>
</evidence>
<evidence type="ECO:0000256" key="7">
    <source>
        <dbReference type="ARBA" id="ARBA00035202"/>
    </source>
</evidence>
<dbReference type="GO" id="GO:0003735">
    <property type="term" value="F:structural constituent of ribosome"/>
    <property type="evidence" value="ECO:0007669"/>
    <property type="project" value="TreeGrafter"/>
</dbReference>
<name>Q9BLD6_TRYCO</name>
<dbReference type="PANTHER" id="PTHR45699:SF3">
    <property type="entry name" value="LARGE RIBOSOMAL SUBUNIT PROTEIN UL10"/>
    <property type="match status" value="1"/>
</dbReference>
<dbReference type="InterPro" id="IPR001790">
    <property type="entry name" value="Ribosomal_uL10"/>
</dbReference>
<dbReference type="PANTHER" id="PTHR45699">
    <property type="entry name" value="60S ACIDIC RIBOSOMAL PROTEIN P0"/>
    <property type="match status" value="1"/>
</dbReference>
<evidence type="ECO:0000256" key="6">
    <source>
        <dbReference type="ARBA" id="ARBA00023274"/>
    </source>
</evidence>
<dbReference type="FunFam" id="3.90.105.20:FF:000001">
    <property type="entry name" value="60S acidic ribosomal protein P0"/>
    <property type="match status" value="1"/>
</dbReference>
<dbReference type="Pfam" id="PF00466">
    <property type="entry name" value="Ribosomal_L10"/>
    <property type="match status" value="1"/>
</dbReference>
<dbReference type="Gene3D" id="3.30.70.1730">
    <property type="match status" value="1"/>
</dbReference>
<evidence type="ECO:0000259" key="9">
    <source>
        <dbReference type="Pfam" id="PF17777"/>
    </source>
</evidence>
<dbReference type="Pfam" id="PF00428">
    <property type="entry name" value="Ribosomal_60s"/>
    <property type="match status" value="1"/>
</dbReference>
<dbReference type="Pfam" id="PF17777">
    <property type="entry name" value="RL10P_insert"/>
    <property type="match status" value="1"/>
</dbReference>
<dbReference type="FunFam" id="3.30.70.1730:FF:000005">
    <property type="entry name" value="Ribosome assembly factor mrt4"/>
    <property type="match status" value="1"/>
</dbReference>
<dbReference type="GO" id="GO:0022625">
    <property type="term" value="C:cytosolic large ribosomal subunit"/>
    <property type="evidence" value="ECO:0007669"/>
    <property type="project" value="TreeGrafter"/>
</dbReference>
<keyword evidence="6" id="KW-0687">Ribonucleoprotein</keyword>
<dbReference type="VEuPathDB" id="TriTrypDB:TcIL3000.A.H_000881700"/>
<evidence type="ECO:0000256" key="2">
    <source>
        <dbReference type="ARBA" id="ARBA00008889"/>
    </source>
</evidence>
<accession>Q9BLD6</accession>
<dbReference type="InterPro" id="IPR050323">
    <property type="entry name" value="Ribosomal_protein_uL10"/>
</dbReference>
<keyword evidence="5" id="KW-0689">Ribosomal protein</keyword>
<dbReference type="InterPro" id="IPR040637">
    <property type="entry name" value="Ribosomal_uL10-like_insert"/>
</dbReference>
<proteinExistence type="evidence at transcript level"/>
<dbReference type="SUPFAM" id="SSF160369">
    <property type="entry name" value="Ribosomal protein L10-like"/>
    <property type="match status" value="1"/>
</dbReference>
<dbReference type="GO" id="GO:0070180">
    <property type="term" value="F:large ribosomal subunit rRNA binding"/>
    <property type="evidence" value="ECO:0007669"/>
    <property type="project" value="TreeGrafter"/>
</dbReference>
<evidence type="ECO:0000256" key="5">
    <source>
        <dbReference type="ARBA" id="ARBA00022980"/>
    </source>
</evidence>
<dbReference type="AlphaFoldDB" id="Q9BLD6"/>
<evidence type="ECO:0000256" key="3">
    <source>
        <dbReference type="ARBA" id="ARBA00011521"/>
    </source>
</evidence>
<gene>
    <name evidence="10" type="primary">tcop0</name>
</gene>
<dbReference type="Gene3D" id="3.90.105.20">
    <property type="match status" value="1"/>
</dbReference>
<organism evidence="10">
    <name type="scientific">Trypanosoma congolense</name>
    <dbReference type="NCBI Taxonomy" id="5692"/>
    <lineage>
        <taxon>Eukaryota</taxon>
        <taxon>Discoba</taxon>
        <taxon>Euglenozoa</taxon>
        <taxon>Kinetoplastea</taxon>
        <taxon>Metakinetoplastina</taxon>
        <taxon>Trypanosomatida</taxon>
        <taxon>Trypanosomatidae</taxon>
        <taxon>Trypanosoma</taxon>
        <taxon>Nannomonas</taxon>
    </lineage>
</organism>
<dbReference type="PIRSF" id="PIRSF039087">
    <property type="entry name" value="L10E"/>
    <property type="match status" value="1"/>
</dbReference>
<dbReference type="InterPro" id="IPR043164">
    <property type="entry name" value="Ribosomal_uL10-like_insert_sf"/>
</dbReference>
<dbReference type="EMBL" id="AB056702">
    <property type="protein sequence ID" value="BAB39163.1"/>
    <property type="molecule type" value="mRNA"/>
</dbReference>
<evidence type="ECO:0000256" key="8">
    <source>
        <dbReference type="ARBA" id="ARBA00035444"/>
    </source>
</evidence>
<dbReference type="GO" id="GO:0002181">
    <property type="term" value="P:cytoplasmic translation"/>
    <property type="evidence" value="ECO:0007669"/>
    <property type="project" value="TreeGrafter"/>
</dbReference>
<protein>
    <recommendedName>
        <fullName evidence="7">Large ribosomal subunit protein uL10</fullName>
    </recommendedName>
    <alternativeName>
        <fullName evidence="8">60S acidic ribosomal protein P0</fullName>
    </alternativeName>
</protein>
<dbReference type="InterPro" id="IPR043141">
    <property type="entry name" value="Ribosomal_uL10-like_sf"/>
</dbReference>
<dbReference type="InterPro" id="IPR030670">
    <property type="entry name" value="uL10_eukaryotes"/>
</dbReference>
<comment type="subunit">
    <text evidence="3">P0 forms a pentameric complex by interaction with dimers of P1 and P2.</text>
</comment>
<dbReference type="GO" id="GO:0000027">
    <property type="term" value="P:ribosomal large subunit assembly"/>
    <property type="evidence" value="ECO:0007669"/>
    <property type="project" value="TreeGrafter"/>
</dbReference>
<sequence length="344" mass="37265">MPSISQEKRDYEDRLNGCLTKYSRVLFCLMDNVRSQQVHGVRRDLRGKGELVMGKKTLQKKIVEKRAEDSKATDSDKLFHQTCADKQLLCGNTSMIFTNEDVTEITKVLDGHRVQAPARVGAIAPCDVIVPAGNTGMEPKATAFFQALNIATKISKGTVEIVSDKKVLSTGDKVDNSTATLLQKLDISPFYYQVEVQSVWDRGVLFTREDLAVTDDVVEKYLLEGISNISAMSMGAGIPTAATLPHMIVDAFKTLLGASVATNYEFEEYDGKNLRQAALEGKLGGGAAPAASSGGAAAAAAPAAAALPLRLRKRRKTTTLAWALSSKKCNGDLIDFFSNFFPFS</sequence>
<comment type="similarity">
    <text evidence="2">Belongs to the universal ribosomal protein uL10 family.</text>
</comment>